<dbReference type="RefSeq" id="WP_344688712.1">
    <property type="nucleotide sequence ID" value="NZ_BAAAVV010000004.1"/>
</dbReference>
<sequence length="176" mass="19336">MGDDDGAELTTARLRLRPWTDSPADLARLADLYGREEVTRWLGGAPSVPPAALPSRWAALHAGDPRFGCWAMEREDGVVAGTVLFKPLPNGVGEVEVGWHLHPDSWHHGYATEAARAVIQRGFEAGLPEVYAVVRPGNEPSLAVCRRLGMTPLGRMTRWYDVELEAFRLMAPPTID</sequence>
<evidence type="ECO:0000259" key="1">
    <source>
        <dbReference type="PROSITE" id="PS51186"/>
    </source>
</evidence>
<dbReference type="EMBL" id="BAAAVV010000004">
    <property type="protein sequence ID" value="GAA3167381.1"/>
    <property type="molecule type" value="Genomic_DNA"/>
</dbReference>
<evidence type="ECO:0000313" key="2">
    <source>
        <dbReference type="EMBL" id="GAA3167381.1"/>
    </source>
</evidence>
<accession>A0ABP6P4T7</accession>
<comment type="caution">
    <text evidence="2">The sequence shown here is derived from an EMBL/GenBank/DDBJ whole genome shotgun (WGS) entry which is preliminary data.</text>
</comment>
<dbReference type="Proteomes" id="UP001499924">
    <property type="component" value="Unassembled WGS sequence"/>
</dbReference>
<name>A0ABP6P4T7_9ACTN</name>
<dbReference type="PANTHER" id="PTHR43792:SF1">
    <property type="entry name" value="N-ACETYLTRANSFERASE DOMAIN-CONTAINING PROTEIN"/>
    <property type="match status" value="1"/>
</dbReference>
<keyword evidence="3" id="KW-1185">Reference proteome</keyword>
<dbReference type="Pfam" id="PF13302">
    <property type="entry name" value="Acetyltransf_3"/>
    <property type="match status" value="1"/>
</dbReference>
<reference evidence="3" key="1">
    <citation type="journal article" date="2019" name="Int. J. Syst. Evol. Microbiol.">
        <title>The Global Catalogue of Microorganisms (GCM) 10K type strain sequencing project: providing services to taxonomists for standard genome sequencing and annotation.</title>
        <authorList>
            <consortium name="The Broad Institute Genomics Platform"/>
            <consortium name="The Broad Institute Genome Sequencing Center for Infectious Disease"/>
            <person name="Wu L."/>
            <person name="Ma J."/>
        </authorList>
    </citation>
    <scope>NUCLEOTIDE SEQUENCE [LARGE SCALE GENOMIC DNA]</scope>
    <source>
        <strain evidence="3">JCM 15614</strain>
    </source>
</reference>
<feature type="domain" description="N-acetyltransferase" evidence="1">
    <location>
        <begin position="14"/>
        <end position="171"/>
    </location>
</feature>
<dbReference type="InterPro" id="IPR000182">
    <property type="entry name" value="GNAT_dom"/>
</dbReference>
<dbReference type="InterPro" id="IPR051531">
    <property type="entry name" value="N-acetyltransferase"/>
</dbReference>
<dbReference type="CDD" id="cd04301">
    <property type="entry name" value="NAT_SF"/>
    <property type="match status" value="1"/>
</dbReference>
<organism evidence="2 3">
    <name type="scientific">Blastococcus jejuensis</name>
    <dbReference type="NCBI Taxonomy" id="351224"/>
    <lineage>
        <taxon>Bacteria</taxon>
        <taxon>Bacillati</taxon>
        <taxon>Actinomycetota</taxon>
        <taxon>Actinomycetes</taxon>
        <taxon>Geodermatophilales</taxon>
        <taxon>Geodermatophilaceae</taxon>
        <taxon>Blastococcus</taxon>
    </lineage>
</organism>
<protein>
    <submittedName>
        <fullName evidence="2">GNAT family N-acetyltransferase</fullName>
    </submittedName>
</protein>
<evidence type="ECO:0000313" key="3">
    <source>
        <dbReference type="Proteomes" id="UP001499924"/>
    </source>
</evidence>
<dbReference type="PANTHER" id="PTHR43792">
    <property type="entry name" value="GNAT FAMILY, PUTATIVE (AFU_ORTHOLOGUE AFUA_3G00765)-RELATED-RELATED"/>
    <property type="match status" value="1"/>
</dbReference>
<gene>
    <name evidence="2" type="ORF">GCM10010531_20150</name>
</gene>
<dbReference type="Gene3D" id="3.40.630.30">
    <property type="match status" value="1"/>
</dbReference>
<proteinExistence type="predicted"/>
<dbReference type="PROSITE" id="PS51186">
    <property type="entry name" value="GNAT"/>
    <property type="match status" value="1"/>
</dbReference>
<dbReference type="InterPro" id="IPR016181">
    <property type="entry name" value="Acyl_CoA_acyltransferase"/>
</dbReference>
<dbReference type="SUPFAM" id="SSF55729">
    <property type="entry name" value="Acyl-CoA N-acyltransferases (Nat)"/>
    <property type="match status" value="1"/>
</dbReference>